<dbReference type="RefSeq" id="WP_062699764.1">
    <property type="nucleotide sequence ID" value="NZ_LJOD01000007.1"/>
</dbReference>
<name>A0A0N0IW15_CHRID</name>
<dbReference type="PATRIC" id="fig|253.9.peg.4353"/>
<gene>
    <name evidence="1" type="ORF">AOB46_12505</name>
</gene>
<sequence>MNSTIKIKTGKCLDCPSDAPYRPLIAKRCQAHYKAYRIKVNSEKRPKEIKIRKPIRKVSKKQAIIDAKYIAAKIQFMGKIENKICPVTGQETTDVHHKMGRIGFADQWARINNVPLLLDSRFWLAVSREGHRQIEENPTWAKEMGYSLNRLTN</sequence>
<dbReference type="AlphaFoldDB" id="A0A0N0IW15"/>
<protein>
    <submittedName>
        <fullName evidence="1">Uncharacterized protein</fullName>
    </submittedName>
</protein>
<proteinExistence type="predicted"/>
<reference evidence="2" key="2">
    <citation type="submission" date="2015-09" db="EMBL/GenBank/DDBJ databases">
        <title>Draft genome sequence of a multidrug-resistant Chryseobacterium indologenes isolate from Malaysia.</title>
        <authorList>
            <person name="Yu C.Y."/>
            <person name="Ang G.Y."/>
            <person name="Chan K.-G."/>
        </authorList>
    </citation>
    <scope>NUCLEOTIDE SEQUENCE [LARGE SCALE GENOMIC DNA]</scope>
    <source>
        <strain evidence="2">CI_885</strain>
    </source>
</reference>
<evidence type="ECO:0000313" key="1">
    <source>
        <dbReference type="EMBL" id="KPE51003.1"/>
    </source>
</evidence>
<comment type="caution">
    <text evidence="1">The sequence shown here is derived from an EMBL/GenBank/DDBJ whole genome shotgun (WGS) entry which is preliminary data.</text>
</comment>
<dbReference type="Proteomes" id="UP000037953">
    <property type="component" value="Unassembled WGS sequence"/>
</dbReference>
<accession>A0A0N0IW15</accession>
<dbReference type="OrthoDB" id="1271155at2"/>
<dbReference type="EMBL" id="LJOD01000007">
    <property type="protein sequence ID" value="KPE51003.1"/>
    <property type="molecule type" value="Genomic_DNA"/>
</dbReference>
<evidence type="ECO:0000313" key="2">
    <source>
        <dbReference type="Proteomes" id="UP000037953"/>
    </source>
</evidence>
<reference evidence="1 2" key="1">
    <citation type="journal article" date="2015" name="Genom Data">
        <title>Draft genome sequence of a multidrug-resistant Chryseobacterium indologenes isolate from Malaysia.</title>
        <authorList>
            <person name="Yu C.Y."/>
            <person name="Ang G.Y."/>
            <person name="Cheng H.J."/>
            <person name="Cheong Y.M."/>
            <person name="Yin W.F."/>
            <person name="Chan K.G."/>
        </authorList>
    </citation>
    <scope>NUCLEOTIDE SEQUENCE [LARGE SCALE GENOMIC DNA]</scope>
    <source>
        <strain evidence="1 2">CI_885</strain>
    </source>
</reference>
<organism evidence="1 2">
    <name type="scientific">Chryseobacterium indologenes</name>
    <name type="common">Flavobacterium indologenes</name>
    <dbReference type="NCBI Taxonomy" id="253"/>
    <lineage>
        <taxon>Bacteria</taxon>
        <taxon>Pseudomonadati</taxon>
        <taxon>Bacteroidota</taxon>
        <taxon>Flavobacteriia</taxon>
        <taxon>Flavobacteriales</taxon>
        <taxon>Weeksellaceae</taxon>
        <taxon>Chryseobacterium group</taxon>
        <taxon>Chryseobacterium</taxon>
    </lineage>
</organism>